<sequence length="262" mass="28755">MHASAQYHQVGRCRYDTSCSVREGQAGTIESPTGGRRMAWQRPRTEELIDRLVADLRPRQIENRIQARRHWAAAILAIALPLLALAQPLRPDLASRLADQMFVASIMTSAMIFATGLLTVLMLRVPGRSWLWLLLPLIAYGLWIVSESATIALDLSQEGRRALAFESSPQCPLIIGAVGVPVFFGLLGLSQVGLIVWRGPVIAIAALSAFSLPATMLHLLHGLDTGAMVLLWHLGAISVFSIAAAFLLHRRFPRILCDWLGL</sequence>
<protein>
    <submittedName>
        <fullName evidence="2">DUF1109 domain-containing protein</fullName>
    </submittedName>
</protein>
<feature type="transmembrane region" description="Helical" evidence="1">
    <location>
        <begin position="173"/>
        <end position="194"/>
    </location>
</feature>
<feature type="transmembrane region" description="Helical" evidence="1">
    <location>
        <begin position="130"/>
        <end position="153"/>
    </location>
</feature>
<dbReference type="Pfam" id="PF06532">
    <property type="entry name" value="NrsF"/>
    <property type="match status" value="1"/>
</dbReference>
<reference evidence="2 3" key="1">
    <citation type="submission" date="2018-12" db="EMBL/GenBank/DDBJ databases">
        <title>bacterium Hansschlegelia zhihuaiae S113.</title>
        <authorList>
            <person name="He J."/>
        </authorList>
    </citation>
    <scope>NUCLEOTIDE SEQUENCE [LARGE SCALE GENOMIC DNA]</scope>
    <source>
        <strain evidence="2 3">S 113</strain>
    </source>
</reference>
<name>A0A4Q0MDS9_9HYPH</name>
<dbReference type="Proteomes" id="UP000289708">
    <property type="component" value="Unassembled WGS sequence"/>
</dbReference>
<accession>A0A4Q0MDS9</accession>
<feature type="transmembrane region" description="Helical" evidence="1">
    <location>
        <begin position="226"/>
        <end position="248"/>
    </location>
</feature>
<proteinExistence type="predicted"/>
<dbReference type="AlphaFoldDB" id="A0A4Q0MDS9"/>
<evidence type="ECO:0000256" key="1">
    <source>
        <dbReference type="SAM" id="Phobius"/>
    </source>
</evidence>
<gene>
    <name evidence="2" type="ORF">EK403_15190</name>
</gene>
<dbReference type="EMBL" id="RYFI01000015">
    <property type="protein sequence ID" value="RXF71424.1"/>
    <property type="molecule type" value="Genomic_DNA"/>
</dbReference>
<feature type="transmembrane region" description="Helical" evidence="1">
    <location>
        <begin position="101"/>
        <end position="123"/>
    </location>
</feature>
<feature type="transmembrane region" description="Helical" evidence="1">
    <location>
        <begin position="71"/>
        <end position="89"/>
    </location>
</feature>
<comment type="caution">
    <text evidence="2">The sequence shown here is derived from an EMBL/GenBank/DDBJ whole genome shotgun (WGS) entry which is preliminary data.</text>
</comment>
<organism evidence="2 3">
    <name type="scientific">Hansschlegelia zhihuaiae</name>
    <dbReference type="NCBI Taxonomy" id="405005"/>
    <lineage>
        <taxon>Bacteria</taxon>
        <taxon>Pseudomonadati</taxon>
        <taxon>Pseudomonadota</taxon>
        <taxon>Alphaproteobacteria</taxon>
        <taxon>Hyphomicrobiales</taxon>
        <taxon>Methylopilaceae</taxon>
        <taxon>Hansschlegelia</taxon>
    </lineage>
</organism>
<keyword evidence="1" id="KW-0472">Membrane</keyword>
<keyword evidence="1" id="KW-0812">Transmembrane</keyword>
<dbReference type="InterPro" id="IPR009495">
    <property type="entry name" value="NrsF"/>
</dbReference>
<evidence type="ECO:0000313" key="3">
    <source>
        <dbReference type="Proteomes" id="UP000289708"/>
    </source>
</evidence>
<feature type="transmembrane region" description="Helical" evidence="1">
    <location>
        <begin position="201"/>
        <end position="220"/>
    </location>
</feature>
<keyword evidence="1" id="KW-1133">Transmembrane helix</keyword>
<evidence type="ECO:0000313" key="2">
    <source>
        <dbReference type="EMBL" id="RXF71424.1"/>
    </source>
</evidence>
<keyword evidence="3" id="KW-1185">Reference proteome</keyword>
<dbReference type="OrthoDB" id="8437901at2"/>